<comment type="similarity">
    <text evidence="1">Belongs to the sigma-70 factor family.</text>
</comment>
<proteinExistence type="inferred from homology"/>
<dbReference type="InterPro" id="IPR014284">
    <property type="entry name" value="RNA_pol_sigma-70_dom"/>
</dbReference>
<reference evidence="9 10" key="1">
    <citation type="submission" date="2023-10" db="EMBL/GenBank/DDBJ databases">
        <title>Rubellicoccus peritrichatus gen. nov., sp. nov., isolated from an algae of coral reef tank.</title>
        <authorList>
            <person name="Luo J."/>
        </authorList>
    </citation>
    <scope>NUCLEOTIDE SEQUENCE [LARGE SCALE GENOMIC DNA]</scope>
    <source>
        <strain evidence="9 10">CR14</strain>
    </source>
</reference>
<organism evidence="9 10">
    <name type="scientific">Rubellicoccus peritrichatus</name>
    <dbReference type="NCBI Taxonomy" id="3080537"/>
    <lineage>
        <taxon>Bacteria</taxon>
        <taxon>Pseudomonadati</taxon>
        <taxon>Verrucomicrobiota</taxon>
        <taxon>Opitutia</taxon>
        <taxon>Puniceicoccales</taxon>
        <taxon>Cerasicoccaceae</taxon>
        <taxon>Rubellicoccus</taxon>
    </lineage>
</organism>
<gene>
    <name evidence="9" type="ORF">RZN69_11080</name>
</gene>
<evidence type="ECO:0000313" key="9">
    <source>
        <dbReference type="EMBL" id="WOO43632.1"/>
    </source>
</evidence>
<evidence type="ECO:0000256" key="3">
    <source>
        <dbReference type="ARBA" id="ARBA00023015"/>
    </source>
</evidence>
<dbReference type="InterPro" id="IPR000792">
    <property type="entry name" value="Tscrpt_reg_LuxR_C"/>
</dbReference>
<dbReference type="AlphaFoldDB" id="A0AAQ3LDZ4"/>
<dbReference type="InterPro" id="IPR039425">
    <property type="entry name" value="RNA_pol_sigma-70-like"/>
</dbReference>
<dbReference type="EMBL" id="CP136920">
    <property type="protein sequence ID" value="WOO43632.1"/>
    <property type="molecule type" value="Genomic_DNA"/>
</dbReference>
<dbReference type="PROSITE" id="PS00622">
    <property type="entry name" value="HTH_LUXR_1"/>
    <property type="match status" value="1"/>
</dbReference>
<dbReference type="InterPro" id="IPR013325">
    <property type="entry name" value="RNA_pol_sigma_r2"/>
</dbReference>
<dbReference type="InterPro" id="IPR007627">
    <property type="entry name" value="RNA_pol_sigma70_r2"/>
</dbReference>
<dbReference type="SUPFAM" id="SSF46894">
    <property type="entry name" value="C-terminal effector domain of the bipartite response regulators"/>
    <property type="match status" value="1"/>
</dbReference>
<dbReference type="Proteomes" id="UP001304300">
    <property type="component" value="Chromosome"/>
</dbReference>
<dbReference type="SUPFAM" id="SSF88946">
    <property type="entry name" value="Sigma2 domain of RNA polymerase sigma factors"/>
    <property type="match status" value="1"/>
</dbReference>
<dbReference type="Gene3D" id="1.10.1740.10">
    <property type="match status" value="1"/>
</dbReference>
<evidence type="ECO:0000256" key="1">
    <source>
        <dbReference type="ARBA" id="ARBA00007788"/>
    </source>
</evidence>
<dbReference type="Gene3D" id="1.10.10.60">
    <property type="entry name" value="Homeodomain-like"/>
    <property type="match status" value="1"/>
</dbReference>
<dbReference type="RefSeq" id="WP_317836201.1">
    <property type="nucleotide sequence ID" value="NZ_CP136920.1"/>
</dbReference>
<comment type="function">
    <text evidence="7">Sigma factors are initiation factors that promote the attachment of RNA polymerase to specific initiation sites and are then released. Sigma-S contributes to the protection against external stress, thus playing a role in cellular fitness and survival.</text>
</comment>
<dbReference type="Pfam" id="PF04542">
    <property type="entry name" value="Sigma70_r2"/>
    <property type="match status" value="1"/>
</dbReference>
<dbReference type="PANTHER" id="PTHR43133:SF8">
    <property type="entry name" value="RNA POLYMERASE SIGMA FACTOR HI_1459-RELATED"/>
    <property type="match status" value="1"/>
</dbReference>
<evidence type="ECO:0000256" key="2">
    <source>
        <dbReference type="ARBA" id="ARBA00021245"/>
    </source>
</evidence>
<dbReference type="KEGG" id="puo:RZN69_11080"/>
<dbReference type="PANTHER" id="PTHR43133">
    <property type="entry name" value="RNA POLYMERASE ECF-TYPE SIGMA FACTO"/>
    <property type="match status" value="1"/>
</dbReference>
<keyword evidence="5" id="KW-0238">DNA-binding</keyword>
<name>A0AAQ3LDZ4_9BACT</name>
<dbReference type="GO" id="GO:0003677">
    <property type="term" value="F:DNA binding"/>
    <property type="evidence" value="ECO:0007669"/>
    <property type="project" value="UniProtKB-KW"/>
</dbReference>
<keyword evidence="4" id="KW-0731">Sigma factor</keyword>
<feature type="domain" description="HTH luxR-type" evidence="8">
    <location>
        <begin position="154"/>
        <end position="181"/>
    </location>
</feature>
<evidence type="ECO:0000256" key="6">
    <source>
        <dbReference type="ARBA" id="ARBA00023163"/>
    </source>
</evidence>
<evidence type="ECO:0000256" key="7">
    <source>
        <dbReference type="ARBA" id="ARBA00024701"/>
    </source>
</evidence>
<evidence type="ECO:0000256" key="4">
    <source>
        <dbReference type="ARBA" id="ARBA00023082"/>
    </source>
</evidence>
<dbReference type="InterPro" id="IPR016032">
    <property type="entry name" value="Sig_transdc_resp-reg_C-effctor"/>
</dbReference>
<sequence length="194" mass="22817">METRHTLLQRACQPDNNEAWDEFVFYYQKFIYYLLNRIGVGSNDIDDLAQEILLELWKSLPTYKKEKAKFRTWLSAIVRHQAGRYLSRKIRQQKVISASEHERVEFNAVDAANNEFEEMVNEEWGIYISNLAMKNVEKVYRGHAIEVFNMSIKGKSVESIANELGITTNTVYTLKRRVKSRLLKEIQHLKANLE</sequence>
<dbReference type="NCBIfam" id="TIGR02937">
    <property type="entry name" value="sigma70-ECF"/>
    <property type="match status" value="1"/>
</dbReference>
<evidence type="ECO:0000313" key="10">
    <source>
        <dbReference type="Proteomes" id="UP001304300"/>
    </source>
</evidence>
<protein>
    <recommendedName>
        <fullName evidence="2">RNA polymerase sigma factor SigS</fullName>
    </recommendedName>
</protein>
<keyword evidence="10" id="KW-1185">Reference proteome</keyword>
<dbReference type="GO" id="GO:0016987">
    <property type="term" value="F:sigma factor activity"/>
    <property type="evidence" value="ECO:0007669"/>
    <property type="project" value="UniProtKB-KW"/>
</dbReference>
<accession>A0AAQ3LDZ4</accession>
<keyword evidence="6" id="KW-0804">Transcription</keyword>
<dbReference type="Pfam" id="PF00196">
    <property type="entry name" value="GerE"/>
    <property type="match status" value="1"/>
</dbReference>
<evidence type="ECO:0000259" key="8">
    <source>
        <dbReference type="PROSITE" id="PS00622"/>
    </source>
</evidence>
<keyword evidence="3" id="KW-0805">Transcription regulation</keyword>
<evidence type="ECO:0000256" key="5">
    <source>
        <dbReference type="ARBA" id="ARBA00023125"/>
    </source>
</evidence>
<dbReference type="GO" id="GO:0006352">
    <property type="term" value="P:DNA-templated transcription initiation"/>
    <property type="evidence" value="ECO:0007669"/>
    <property type="project" value="InterPro"/>
</dbReference>